<evidence type="ECO:0000256" key="5">
    <source>
        <dbReference type="ARBA" id="ARBA00022723"/>
    </source>
</evidence>
<proteinExistence type="inferred from homology"/>
<comment type="similarity">
    <text evidence="3">Belongs to the Nudix hydrolase family. NudC subfamily.</text>
</comment>
<dbReference type="InterPro" id="IPR020084">
    <property type="entry name" value="NUDIX_hydrolase_CS"/>
</dbReference>
<keyword evidence="12" id="KW-1185">Reference proteome</keyword>
<evidence type="ECO:0000313" key="11">
    <source>
        <dbReference type="EMBL" id="GIM28795.1"/>
    </source>
</evidence>
<dbReference type="GO" id="GO:0006742">
    <property type="term" value="P:NADP+ catabolic process"/>
    <property type="evidence" value="ECO:0007669"/>
    <property type="project" value="TreeGrafter"/>
</dbReference>
<reference evidence="11" key="1">
    <citation type="submission" date="2021-03" db="EMBL/GenBank/DDBJ databases">
        <title>Taxonomic study of Clostridium polyendosporum from meadow-gley soil under rice.</title>
        <authorList>
            <person name="Kobayashi H."/>
            <person name="Tanizawa Y."/>
            <person name="Yagura M."/>
        </authorList>
    </citation>
    <scope>NUCLEOTIDE SEQUENCE</scope>
    <source>
        <strain evidence="11">JCM 30710</strain>
    </source>
</reference>
<evidence type="ECO:0000259" key="10">
    <source>
        <dbReference type="PROSITE" id="PS51462"/>
    </source>
</evidence>
<dbReference type="PROSITE" id="PS00893">
    <property type="entry name" value="NUDIX_BOX"/>
    <property type="match status" value="1"/>
</dbReference>
<comment type="cofactor">
    <cofactor evidence="1">
        <name>Mg(2+)</name>
        <dbReference type="ChEBI" id="CHEBI:18420"/>
    </cofactor>
</comment>
<evidence type="ECO:0000256" key="8">
    <source>
        <dbReference type="ARBA" id="ARBA00023027"/>
    </source>
</evidence>
<dbReference type="GO" id="GO:0046872">
    <property type="term" value="F:metal ion binding"/>
    <property type="evidence" value="ECO:0007669"/>
    <property type="project" value="UniProtKB-KW"/>
</dbReference>
<dbReference type="Proteomes" id="UP000679179">
    <property type="component" value="Unassembled WGS sequence"/>
</dbReference>
<dbReference type="SUPFAM" id="SSF55811">
    <property type="entry name" value="Nudix"/>
    <property type="match status" value="1"/>
</dbReference>
<sequence length="181" mass="21003">MKFIYCPLCGRKLETKDSWDEGGVPYCSEHHMMFFDIPKPCVVVAVIKNNKILLLKQSYIFKNSKVLVSGYVGVNETVEDTVYREVKEETGITIKDIKYLGSDFVKGKELLMLTYMAYYESGEINKSSEVEWLDWSNIENAICEMNEDEIGKRVVRKVLKEIGYTDEMICKCNISEYKIRD</sequence>
<dbReference type="AlphaFoldDB" id="A0A919S0A6"/>
<dbReference type="InterPro" id="IPR000086">
    <property type="entry name" value="NUDIX_hydrolase_dom"/>
</dbReference>
<evidence type="ECO:0000256" key="7">
    <source>
        <dbReference type="ARBA" id="ARBA00022842"/>
    </source>
</evidence>
<evidence type="ECO:0000256" key="9">
    <source>
        <dbReference type="ARBA" id="ARBA00023679"/>
    </source>
</evidence>
<dbReference type="GO" id="GO:0005829">
    <property type="term" value="C:cytosol"/>
    <property type="evidence" value="ECO:0007669"/>
    <property type="project" value="TreeGrafter"/>
</dbReference>
<dbReference type="PANTHER" id="PTHR42904">
    <property type="entry name" value="NUDIX HYDROLASE, NUDC SUBFAMILY"/>
    <property type="match status" value="1"/>
</dbReference>
<evidence type="ECO:0000256" key="4">
    <source>
        <dbReference type="ARBA" id="ARBA00012381"/>
    </source>
</evidence>
<protein>
    <recommendedName>
        <fullName evidence="4">NAD(+) diphosphatase</fullName>
        <ecNumber evidence="4">3.6.1.22</ecNumber>
    </recommendedName>
</protein>
<dbReference type="EMBL" id="BOPZ01000009">
    <property type="protein sequence ID" value="GIM28795.1"/>
    <property type="molecule type" value="Genomic_DNA"/>
</dbReference>
<evidence type="ECO:0000256" key="2">
    <source>
        <dbReference type="ARBA" id="ARBA00001947"/>
    </source>
</evidence>
<dbReference type="Gene3D" id="3.90.79.10">
    <property type="entry name" value="Nucleoside Triphosphate Pyrophosphohydrolase"/>
    <property type="match status" value="1"/>
</dbReference>
<keyword evidence="5" id="KW-0479">Metal-binding</keyword>
<dbReference type="CDD" id="cd03429">
    <property type="entry name" value="NUDIX_NADH_pyrophosphatase_Nudt13"/>
    <property type="match status" value="1"/>
</dbReference>
<dbReference type="PROSITE" id="PS51462">
    <property type="entry name" value="NUDIX"/>
    <property type="match status" value="1"/>
</dbReference>
<dbReference type="InterPro" id="IPR015797">
    <property type="entry name" value="NUDIX_hydrolase-like_dom_sf"/>
</dbReference>
<keyword evidence="7" id="KW-0460">Magnesium</keyword>
<keyword evidence="8" id="KW-0520">NAD</keyword>
<feature type="domain" description="Nudix hydrolase" evidence="10">
    <location>
        <begin position="37"/>
        <end position="156"/>
    </location>
</feature>
<dbReference type="PANTHER" id="PTHR42904:SF6">
    <property type="entry name" value="NAD-CAPPED RNA HYDROLASE NUDT12"/>
    <property type="match status" value="1"/>
</dbReference>
<comment type="catalytic activity">
    <reaction evidence="9">
        <text>a 5'-end NAD(+)-phospho-ribonucleoside in mRNA + H2O = a 5'-end phospho-adenosine-phospho-ribonucleoside in mRNA + beta-nicotinamide D-ribonucleotide + 2 H(+)</text>
        <dbReference type="Rhea" id="RHEA:60876"/>
        <dbReference type="Rhea" id="RHEA-COMP:15698"/>
        <dbReference type="Rhea" id="RHEA-COMP:15719"/>
        <dbReference type="ChEBI" id="CHEBI:14649"/>
        <dbReference type="ChEBI" id="CHEBI:15377"/>
        <dbReference type="ChEBI" id="CHEBI:15378"/>
        <dbReference type="ChEBI" id="CHEBI:144029"/>
        <dbReference type="ChEBI" id="CHEBI:144051"/>
    </reaction>
    <physiologicalReaction direction="left-to-right" evidence="9">
        <dbReference type="Rhea" id="RHEA:60877"/>
    </physiologicalReaction>
</comment>
<evidence type="ECO:0000313" key="12">
    <source>
        <dbReference type="Proteomes" id="UP000679179"/>
    </source>
</evidence>
<dbReference type="EC" id="3.6.1.22" evidence="4"/>
<organism evidence="11 12">
    <name type="scientific">Clostridium polyendosporum</name>
    <dbReference type="NCBI Taxonomy" id="69208"/>
    <lineage>
        <taxon>Bacteria</taxon>
        <taxon>Bacillati</taxon>
        <taxon>Bacillota</taxon>
        <taxon>Clostridia</taxon>
        <taxon>Eubacteriales</taxon>
        <taxon>Clostridiaceae</taxon>
        <taxon>Clostridium</taxon>
    </lineage>
</organism>
<dbReference type="GO" id="GO:0019677">
    <property type="term" value="P:NAD+ catabolic process"/>
    <property type="evidence" value="ECO:0007669"/>
    <property type="project" value="TreeGrafter"/>
</dbReference>
<dbReference type="RefSeq" id="WP_212903513.1">
    <property type="nucleotide sequence ID" value="NZ_BOPZ01000009.1"/>
</dbReference>
<dbReference type="Pfam" id="PF00293">
    <property type="entry name" value="NUDIX"/>
    <property type="match status" value="1"/>
</dbReference>
<dbReference type="InterPro" id="IPR049734">
    <property type="entry name" value="NudC-like_C"/>
</dbReference>
<dbReference type="GO" id="GO:0035529">
    <property type="term" value="F:NADH pyrophosphatase activity"/>
    <property type="evidence" value="ECO:0007669"/>
    <property type="project" value="TreeGrafter"/>
</dbReference>
<comment type="cofactor">
    <cofactor evidence="2">
        <name>Zn(2+)</name>
        <dbReference type="ChEBI" id="CHEBI:29105"/>
    </cofactor>
</comment>
<keyword evidence="6" id="KW-0378">Hydrolase</keyword>
<accession>A0A919S0A6</accession>
<evidence type="ECO:0000256" key="3">
    <source>
        <dbReference type="ARBA" id="ARBA00009595"/>
    </source>
</evidence>
<gene>
    <name evidence="11" type="ORF">CPJCM30710_14610</name>
</gene>
<evidence type="ECO:0000256" key="1">
    <source>
        <dbReference type="ARBA" id="ARBA00001946"/>
    </source>
</evidence>
<name>A0A919S0A6_9CLOT</name>
<dbReference type="InterPro" id="IPR050241">
    <property type="entry name" value="NAD-cap_RNA_hydrolase_NudC"/>
</dbReference>
<comment type="caution">
    <text evidence="11">The sequence shown here is derived from an EMBL/GenBank/DDBJ whole genome shotgun (WGS) entry which is preliminary data.</text>
</comment>
<evidence type="ECO:0000256" key="6">
    <source>
        <dbReference type="ARBA" id="ARBA00022801"/>
    </source>
</evidence>